<dbReference type="GO" id="GO:0005829">
    <property type="term" value="C:cytosol"/>
    <property type="evidence" value="ECO:0007669"/>
    <property type="project" value="TreeGrafter"/>
</dbReference>
<dbReference type="Proteomes" id="UP000242913">
    <property type="component" value="Unassembled WGS sequence"/>
</dbReference>
<comment type="similarity">
    <text evidence="2">Belongs to the thymosin beta family.</text>
</comment>
<dbReference type="SMART" id="SM00152">
    <property type="entry name" value="THY"/>
    <property type="match status" value="3"/>
</dbReference>
<dbReference type="GO" id="GO:0003785">
    <property type="term" value="F:actin monomer binding"/>
    <property type="evidence" value="ECO:0007669"/>
    <property type="project" value="InterPro"/>
</dbReference>
<dbReference type="EMBL" id="KZ269988">
    <property type="protein sequence ID" value="OZC10229.1"/>
    <property type="molecule type" value="Genomic_DNA"/>
</dbReference>
<comment type="subcellular location">
    <subcellularLocation>
        <location evidence="1">Cytoplasm</location>
        <location evidence="1">Cytoskeleton</location>
    </subcellularLocation>
</comment>
<protein>
    <submittedName>
        <fullName evidence="5">Thymosin beta-4 family protein</fullName>
    </submittedName>
</protein>
<evidence type="ECO:0000256" key="4">
    <source>
        <dbReference type="ARBA" id="ARBA00023212"/>
    </source>
</evidence>
<keyword evidence="6" id="KW-1185">Reference proteome</keyword>
<dbReference type="Gene3D" id="1.20.5.520">
    <property type="entry name" value="Single helix bin"/>
    <property type="match status" value="3"/>
</dbReference>
<evidence type="ECO:0000256" key="3">
    <source>
        <dbReference type="ARBA" id="ARBA00022490"/>
    </source>
</evidence>
<keyword evidence="4" id="KW-0206">Cytoskeleton</keyword>
<evidence type="ECO:0000313" key="6">
    <source>
        <dbReference type="Proteomes" id="UP000242913"/>
    </source>
</evidence>
<dbReference type="PANTHER" id="PTHR20940">
    <property type="entry name" value="TETRA THYMOSIN"/>
    <property type="match status" value="1"/>
</dbReference>
<dbReference type="GO" id="GO:0005856">
    <property type="term" value="C:cytoskeleton"/>
    <property type="evidence" value="ECO:0007669"/>
    <property type="project" value="UniProtKB-SubCell"/>
</dbReference>
<dbReference type="GO" id="GO:0007015">
    <property type="term" value="P:actin filament organization"/>
    <property type="evidence" value="ECO:0007669"/>
    <property type="project" value="InterPro"/>
</dbReference>
<dbReference type="Pfam" id="PF01290">
    <property type="entry name" value="Thymosin"/>
    <property type="match status" value="2"/>
</dbReference>
<dbReference type="OrthoDB" id="2151618at2759"/>
<sequence>MEEINDERLDVNKEKIPKLPLDIAAEVTKGQQLKHVEISEKNILPTTLDIYQEKIDCGLKEEIKMHDRDVYREKVDENLKGEIKTLDTNKLRHAEVVEKNILPTSGDIAREKVPELIVKFDTEKLKHVDPVVKIALPSADDVIREQEELKIEINEKNKMAT</sequence>
<dbReference type="InterPro" id="IPR038386">
    <property type="entry name" value="Beta-thymosin_sf"/>
</dbReference>
<evidence type="ECO:0000256" key="1">
    <source>
        <dbReference type="ARBA" id="ARBA00004245"/>
    </source>
</evidence>
<dbReference type="PANTHER" id="PTHR20940:SF1">
    <property type="entry name" value="CIBOULOT, ISOFORM A"/>
    <property type="match status" value="1"/>
</dbReference>
<evidence type="ECO:0000313" key="5">
    <source>
        <dbReference type="EMBL" id="OZC10229.1"/>
    </source>
</evidence>
<proteinExistence type="inferred from homology"/>
<dbReference type="InterPro" id="IPR001152">
    <property type="entry name" value="Beta-thymosin"/>
</dbReference>
<name>A0A238BYC8_9BILA</name>
<dbReference type="AlphaFoldDB" id="A0A238BYC8"/>
<gene>
    <name evidence="5" type="ORF">X798_02819</name>
</gene>
<reference evidence="5 6" key="1">
    <citation type="submission" date="2015-12" db="EMBL/GenBank/DDBJ databases">
        <title>Draft genome of the nematode, Onchocerca flexuosa.</title>
        <authorList>
            <person name="Mitreva M."/>
        </authorList>
    </citation>
    <scope>NUCLEOTIDE SEQUENCE [LARGE SCALE GENOMIC DNA]</scope>
    <source>
        <strain evidence="5">Red Deer</strain>
    </source>
</reference>
<evidence type="ECO:0000256" key="2">
    <source>
        <dbReference type="ARBA" id="ARBA00009511"/>
    </source>
</evidence>
<keyword evidence="3" id="KW-0963">Cytoplasm</keyword>
<organism evidence="5 6">
    <name type="scientific">Onchocerca flexuosa</name>
    <dbReference type="NCBI Taxonomy" id="387005"/>
    <lineage>
        <taxon>Eukaryota</taxon>
        <taxon>Metazoa</taxon>
        <taxon>Ecdysozoa</taxon>
        <taxon>Nematoda</taxon>
        <taxon>Chromadorea</taxon>
        <taxon>Rhabditida</taxon>
        <taxon>Spirurina</taxon>
        <taxon>Spiruromorpha</taxon>
        <taxon>Filarioidea</taxon>
        <taxon>Onchocercidae</taxon>
        <taxon>Onchocerca</taxon>
    </lineage>
</organism>
<accession>A0A238BYC8</accession>